<accession>A0A4D4LAP6</accession>
<dbReference type="EMBL" id="BJHW01000001">
    <property type="protein sequence ID" value="GDY56120.1"/>
    <property type="molecule type" value="Genomic_DNA"/>
</dbReference>
<dbReference type="AlphaFoldDB" id="A0A4D4LAP6"/>
<feature type="transmembrane region" description="Helical" evidence="1">
    <location>
        <begin position="6"/>
        <end position="27"/>
    </location>
</feature>
<feature type="domain" description="CBU-0592-like" evidence="2">
    <location>
        <begin position="10"/>
        <end position="80"/>
    </location>
</feature>
<dbReference type="RefSeq" id="WP_037950822.1">
    <property type="nucleotide sequence ID" value="NZ_BAAASO010000047.1"/>
</dbReference>
<keyword evidence="1" id="KW-1133">Transmembrane helix</keyword>
<dbReference type="Proteomes" id="UP000301309">
    <property type="component" value="Unassembled WGS sequence"/>
</dbReference>
<dbReference type="InterPro" id="IPR058058">
    <property type="entry name" value="CBU_0592-like"/>
</dbReference>
<keyword evidence="1" id="KW-0812">Transmembrane</keyword>
<name>A0A4D4LAP6_STRVO</name>
<dbReference type="NCBIfam" id="NF047864">
    <property type="entry name" value="CBU_0592_membra"/>
    <property type="match status" value="1"/>
</dbReference>
<evidence type="ECO:0000259" key="2">
    <source>
        <dbReference type="Pfam" id="PF26604"/>
    </source>
</evidence>
<gene>
    <name evidence="3" type="ORF">SVIO_067430</name>
</gene>
<evidence type="ECO:0000313" key="3">
    <source>
        <dbReference type="EMBL" id="GDY56120.1"/>
    </source>
</evidence>
<evidence type="ECO:0000313" key="4">
    <source>
        <dbReference type="Proteomes" id="UP000301309"/>
    </source>
</evidence>
<sequence length="90" mass="9356">MEELLPLVAAAAGWIGALCTATAYALVSRRRIEPDSRTSQSINMLGGALLAVSAAANGAWPSVTSNFVWVIIGMQTLVGVRRGLGVTDGR</sequence>
<organism evidence="3 4">
    <name type="scientific">Streptomyces violaceusniger</name>
    <dbReference type="NCBI Taxonomy" id="68280"/>
    <lineage>
        <taxon>Bacteria</taxon>
        <taxon>Bacillati</taxon>
        <taxon>Actinomycetota</taxon>
        <taxon>Actinomycetes</taxon>
        <taxon>Kitasatosporales</taxon>
        <taxon>Streptomycetaceae</taxon>
        <taxon>Streptomyces</taxon>
        <taxon>Streptomyces violaceusniger group</taxon>
    </lineage>
</organism>
<reference evidence="3 4" key="1">
    <citation type="journal article" date="2020" name="Int. J. Syst. Evol. Microbiol.">
        <title>Reclassification of Streptomyces castelarensis and Streptomyces sporoclivatus as later heterotypic synonyms of Streptomyces antimycoticus.</title>
        <authorList>
            <person name="Komaki H."/>
            <person name="Tamura T."/>
        </authorList>
    </citation>
    <scope>NUCLEOTIDE SEQUENCE [LARGE SCALE GENOMIC DNA]</scope>
    <source>
        <strain evidence="3 4">NBRC 13459</strain>
    </source>
</reference>
<dbReference type="Pfam" id="PF26604">
    <property type="entry name" value="CBU_0592"/>
    <property type="match status" value="1"/>
</dbReference>
<keyword evidence="1" id="KW-0472">Membrane</keyword>
<protein>
    <recommendedName>
        <fullName evidence="2">CBU-0592-like domain-containing protein</fullName>
    </recommendedName>
</protein>
<proteinExistence type="predicted"/>
<evidence type="ECO:0000256" key="1">
    <source>
        <dbReference type="SAM" id="Phobius"/>
    </source>
</evidence>
<dbReference type="GeneID" id="302517763"/>
<keyword evidence="4" id="KW-1185">Reference proteome</keyword>
<comment type="caution">
    <text evidence="3">The sequence shown here is derived from an EMBL/GenBank/DDBJ whole genome shotgun (WGS) entry which is preliminary data.</text>
</comment>